<dbReference type="SMART" id="SM00052">
    <property type="entry name" value="EAL"/>
    <property type="match status" value="1"/>
</dbReference>
<evidence type="ECO:0000259" key="2">
    <source>
        <dbReference type="PROSITE" id="PS50883"/>
    </source>
</evidence>
<dbReference type="InterPro" id="IPR046342">
    <property type="entry name" value="CBS_dom_sf"/>
</dbReference>
<dbReference type="SUPFAM" id="SSF141868">
    <property type="entry name" value="EAL domain-like"/>
    <property type="match status" value="1"/>
</dbReference>
<dbReference type="InterPro" id="IPR035919">
    <property type="entry name" value="EAL_sf"/>
</dbReference>
<name>A0ABN3JII5_9ACTN</name>
<evidence type="ECO:0000313" key="4">
    <source>
        <dbReference type="EMBL" id="GAA2431216.1"/>
    </source>
</evidence>
<reference evidence="4 5" key="1">
    <citation type="journal article" date="2019" name="Int. J. Syst. Evol. Microbiol.">
        <title>The Global Catalogue of Microorganisms (GCM) 10K type strain sequencing project: providing services to taxonomists for standard genome sequencing and annotation.</title>
        <authorList>
            <consortium name="The Broad Institute Genomics Platform"/>
            <consortium name="The Broad Institute Genome Sequencing Center for Infectious Disease"/>
            <person name="Wu L."/>
            <person name="Ma J."/>
        </authorList>
    </citation>
    <scope>NUCLEOTIDE SEQUENCE [LARGE SCALE GENOMIC DNA]</scope>
    <source>
        <strain evidence="4 5">JCM 6305</strain>
    </source>
</reference>
<dbReference type="InterPro" id="IPR001633">
    <property type="entry name" value="EAL_dom"/>
</dbReference>
<feature type="domain" description="EAL" evidence="2">
    <location>
        <begin position="1"/>
        <end position="242"/>
    </location>
</feature>
<keyword evidence="5" id="KW-1185">Reference proteome</keyword>
<evidence type="ECO:0000259" key="3">
    <source>
        <dbReference type="PROSITE" id="PS51371"/>
    </source>
</evidence>
<accession>A0ABN3JII5</accession>
<dbReference type="SUPFAM" id="SSF54631">
    <property type="entry name" value="CBS-domain pair"/>
    <property type="match status" value="1"/>
</dbReference>
<dbReference type="PROSITE" id="PS51371">
    <property type="entry name" value="CBS"/>
    <property type="match status" value="1"/>
</dbReference>
<dbReference type="InterPro" id="IPR000644">
    <property type="entry name" value="CBS_dom"/>
</dbReference>
<keyword evidence="1" id="KW-0129">CBS domain</keyword>
<feature type="domain" description="CBS" evidence="3">
    <location>
        <begin position="325"/>
        <end position="390"/>
    </location>
</feature>
<evidence type="ECO:0000313" key="5">
    <source>
        <dbReference type="Proteomes" id="UP001501638"/>
    </source>
</evidence>
<sequence length="405" mass="42109">MHAWTDHLRFAYQPVVDLATGSVTAMEVLARSTEGDVLAEARRDPEVDAELAALALRSATRQEGLLPLHVNVFTGTLAALGDLTALRRVVRDAGRRPWEVTLDVTPSARASSGASPGASGGVPREALLSAVGALREDGFRICADGVGAGELSMLLLADLSPDLVKVDAAVVAGLPHRSTYRAAVAGLRRFCDGIGALLTVEGVETELQYAAARAAGAHLAQGHLFAPPARRPVTEVRLPLCPPTAPPVGSGAGGPPVADFLHPAAMLPLSASASQVRALLTGSPEVSGVLLVDPDGVPVRAVDRDRFLLAMSGRYGHALYADRPAVRLADRPRTVRLGATAWDVLDVVAADDRGRTADDVAVVDDAGRCVGVVRLAEVVRALADSRLEDTSGLNPLTRTPRPGAG</sequence>
<dbReference type="Pfam" id="PF00563">
    <property type="entry name" value="EAL"/>
    <property type="match status" value="1"/>
</dbReference>
<protein>
    <recommendedName>
        <fullName evidence="6">EAL domain-containing protein</fullName>
    </recommendedName>
</protein>
<proteinExistence type="predicted"/>
<gene>
    <name evidence="4" type="ORF">GCM10010405_12600</name>
</gene>
<dbReference type="PROSITE" id="PS50883">
    <property type="entry name" value="EAL"/>
    <property type="match status" value="1"/>
</dbReference>
<comment type="caution">
    <text evidence="4">The sequence shown here is derived from an EMBL/GenBank/DDBJ whole genome shotgun (WGS) entry which is preliminary data.</text>
</comment>
<dbReference type="PANTHER" id="PTHR33121">
    <property type="entry name" value="CYCLIC DI-GMP PHOSPHODIESTERASE PDEF"/>
    <property type="match status" value="1"/>
</dbReference>
<dbReference type="EMBL" id="BAAASZ010000009">
    <property type="protein sequence ID" value="GAA2431216.1"/>
    <property type="molecule type" value="Genomic_DNA"/>
</dbReference>
<dbReference type="Proteomes" id="UP001501638">
    <property type="component" value="Unassembled WGS sequence"/>
</dbReference>
<evidence type="ECO:0008006" key="6">
    <source>
        <dbReference type="Google" id="ProtNLM"/>
    </source>
</evidence>
<dbReference type="InterPro" id="IPR050706">
    <property type="entry name" value="Cyclic-di-GMP_PDE-like"/>
</dbReference>
<organism evidence="4 5">
    <name type="scientific">Streptomyces macrosporus</name>
    <dbReference type="NCBI Taxonomy" id="44032"/>
    <lineage>
        <taxon>Bacteria</taxon>
        <taxon>Bacillati</taxon>
        <taxon>Actinomycetota</taxon>
        <taxon>Actinomycetes</taxon>
        <taxon>Kitasatosporales</taxon>
        <taxon>Streptomycetaceae</taxon>
        <taxon>Streptomyces</taxon>
    </lineage>
</organism>
<dbReference type="Gene3D" id="3.20.20.450">
    <property type="entry name" value="EAL domain"/>
    <property type="match status" value="1"/>
</dbReference>
<dbReference type="CDD" id="cd01948">
    <property type="entry name" value="EAL"/>
    <property type="match status" value="1"/>
</dbReference>
<evidence type="ECO:0000256" key="1">
    <source>
        <dbReference type="PROSITE-ProRule" id="PRU00703"/>
    </source>
</evidence>
<dbReference type="PANTHER" id="PTHR33121:SF70">
    <property type="entry name" value="SIGNALING PROTEIN YKOW"/>
    <property type="match status" value="1"/>
</dbReference>